<dbReference type="RefSeq" id="WP_322609687.1">
    <property type="nucleotide sequence ID" value="NZ_JARVCO010000012.1"/>
</dbReference>
<dbReference type="InterPro" id="IPR017853">
    <property type="entry name" value="GH"/>
</dbReference>
<dbReference type="InterPro" id="IPR024742">
    <property type="entry name" value="Glycogen_debranch_N"/>
</dbReference>
<name>A0ABU5N0C6_9BACT</name>
<dbReference type="Pfam" id="PF12439">
    <property type="entry name" value="GDE_N"/>
    <property type="match status" value="1"/>
</dbReference>
<dbReference type="Gene3D" id="1.50.10.10">
    <property type="match status" value="1"/>
</dbReference>
<protein>
    <submittedName>
        <fullName evidence="2">Amylo-alpha-1,6-glucosidase</fullName>
    </submittedName>
</protein>
<evidence type="ECO:0000313" key="3">
    <source>
        <dbReference type="Proteomes" id="UP001290861"/>
    </source>
</evidence>
<organism evidence="2 3">
    <name type="scientific">Pontiella agarivorans</name>
    <dbReference type="NCBI Taxonomy" id="3038953"/>
    <lineage>
        <taxon>Bacteria</taxon>
        <taxon>Pseudomonadati</taxon>
        <taxon>Kiritimatiellota</taxon>
        <taxon>Kiritimatiellia</taxon>
        <taxon>Kiritimatiellales</taxon>
        <taxon>Pontiellaceae</taxon>
        <taxon>Pontiella</taxon>
    </lineage>
</organism>
<dbReference type="SUPFAM" id="SSF51445">
    <property type="entry name" value="(Trans)glycosidases"/>
    <property type="match status" value="1"/>
</dbReference>
<dbReference type="InterPro" id="IPR032790">
    <property type="entry name" value="GDE_C"/>
</dbReference>
<reference evidence="2 3" key="1">
    <citation type="journal article" date="2024" name="Appl. Environ. Microbiol.">
        <title>Pontiella agarivorans sp. nov., a novel marine anaerobic bacterium capable of degrading macroalgal polysaccharides and fixing nitrogen.</title>
        <authorList>
            <person name="Liu N."/>
            <person name="Kivenson V."/>
            <person name="Peng X."/>
            <person name="Cui Z."/>
            <person name="Lankiewicz T.S."/>
            <person name="Gosselin K.M."/>
            <person name="English C.J."/>
            <person name="Blair E.M."/>
            <person name="O'Malley M.A."/>
            <person name="Valentine D.L."/>
        </authorList>
    </citation>
    <scope>NUCLEOTIDE SEQUENCE [LARGE SCALE GENOMIC DNA]</scope>
    <source>
        <strain evidence="2 3">NLcol2</strain>
    </source>
</reference>
<evidence type="ECO:0000313" key="2">
    <source>
        <dbReference type="EMBL" id="MDZ8119905.1"/>
    </source>
</evidence>
<dbReference type="InterPro" id="IPR012341">
    <property type="entry name" value="6hp_glycosidase-like_sf"/>
</dbReference>
<keyword evidence="3" id="KW-1185">Reference proteome</keyword>
<comment type="caution">
    <text evidence="2">The sequence shown here is derived from an EMBL/GenBank/DDBJ whole genome shotgun (WGS) entry which is preliminary data.</text>
</comment>
<dbReference type="PANTHER" id="PTHR10569">
    <property type="entry name" value="GLYCOGEN DEBRANCHING ENZYME"/>
    <property type="match status" value="1"/>
</dbReference>
<dbReference type="Proteomes" id="UP001290861">
    <property type="component" value="Unassembled WGS sequence"/>
</dbReference>
<dbReference type="PANTHER" id="PTHR10569:SF2">
    <property type="entry name" value="GLYCOGEN DEBRANCHING ENZYME"/>
    <property type="match status" value="1"/>
</dbReference>
<dbReference type="SUPFAM" id="SSF48208">
    <property type="entry name" value="Six-hairpin glycosidases"/>
    <property type="match status" value="1"/>
</dbReference>
<proteinExistence type="predicted"/>
<dbReference type="InterPro" id="IPR008928">
    <property type="entry name" value="6-hairpin_glycosidase_sf"/>
</dbReference>
<feature type="domain" description="Glycosyl hydrolase family 13 catalytic" evidence="1">
    <location>
        <begin position="131"/>
        <end position="483"/>
    </location>
</feature>
<dbReference type="Gene3D" id="3.20.20.80">
    <property type="entry name" value="Glycosidases"/>
    <property type="match status" value="1"/>
</dbReference>
<dbReference type="EMBL" id="JARVCO010000012">
    <property type="protein sequence ID" value="MDZ8119905.1"/>
    <property type="molecule type" value="Genomic_DNA"/>
</dbReference>
<sequence>MDHLIQHPAPGEHTIHFRGDTVTFTLTNHTGRKGKAWLRANIGHAHTRHTEIIMHAEQGLPPLSRDWHDFPMKAEGENRFTLTLPLLGVGRFEAKAYFIETGTKKICWPDGGNSVLKVEPAETCAGNTMYTAFVRQFGEAKYKGAIDSRDEHAIHQLDQAGYTVIPKAGKFRDLIHELDFIVGTLRCKIVQLLPVHPTPTTYGRMGRFGSAFAPLDLFDVDPVHAEFDKQTTPLEQFEELVDEVHKRKARLYMDMPINHTGWGSWLQINHPDWFERKENGKFKSPGAWGDVWADLVELNHEHRALWKELAEVFLFWCRKGVDGYRCDAGYMVPFEAWQYIIAKVRMEYPDTIFMLEGLGGHKHVTEHLLADSGMNWAYSEIFQNYDQGQVDGYLPESIRVSESKGNLIHFAETHDNARLAAVSHTFARLRAAFCALTAHNGAFGFANGVEWYADTQINVHNAHSLNWGAEPNMIDWIRRIHAIMETHPSFHSGGKVEMITKNYHNSAAVLRTDVTGEHRLLVLANLNHEGNGFVEWQHDLSAFKADLMSAAAVTHNGSSFVLQPGQVLCLTDNPTWMDDVSQILHLPYTGTRAAEQQLLKAKIMDVFVLLTESSLKSGGTTYVPQASFPPNSAEFIENPKTFCEELAGGKPIVTTWQWPRDQHRTVMLPPDHFLLVKAPVGFIAEIKDKNGKTLAHEKSLTQPDGGTFALFQALEMPEQHTALKLKLTVFEDQIQKIHAPLLQLCAEKNAKVITTCKAGTIHDKDRYAVCTNEHGALSQVRVAWGELRSKYDGLLIANLDPEVPVDRHTMFSRCRAWVVFRDYSNELTLDCQKRFSVADDGTVIWDFAVPVGEGKLIPLKAALQLHPDTNAVKLSFVREPAGGDPEHLADRLPVTLILRPDIEDRNNHEVTKAMYGPEKNWPGAVQPLENGFEFAPAHDRRLKLELKKGEFHPEEEWYYMIQHPVDRERGIDGEGDLWSPGYFRIDLKGKQTAELTASINKVPTFGKPTLAVKQETISIEDSMKLAMKQFIVKRDDFQTVIAGYPWFLDWGRDTLICLRGIIAAGFLEEAQNILLQFAKYEKGGTIPNMIRGNDDNNRETSDAPLWLFVACDELMQAQGNKKLLKTDCGDGRSVKEVLIALANGLMKGTENGIQFDARSGLIFSPSHYTWMDTNYPAGTPRTGYPIEIQAMWKYALNMLAKLEKSKNWNNLALLVEKSISELFLIEADDFTYLADCLSAEPGESAFDAEQDDALRSNQLLAVTLGAVTDSDLCKHIIEACEQLLIPGAIRSLADRPVQHPCPVYNDGHLLNDPQRPYWGHYSGDEDTRRKPAYHNGTAWTWPFPSYAEALVMVYGDDARKTAQSILGSSSDVLNHGCLRQSPEVIDGNHPHTQRGCGAQAWGVTELYRVIKLLKT</sequence>
<accession>A0ABU5N0C6</accession>
<dbReference type="InterPro" id="IPR006047">
    <property type="entry name" value="GH13_cat_dom"/>
</dbReference>
<dbReference type="InterPro" id="IPR010401">
    <property type="entry name" value="AGL/Gdb1"/>
</dbReference>
<dbReference type="SMART" id="SM00642">
    <property type="entry name" value="Aamy"/>
    <property type="match status" value="1"/>
</dbReference>
<evidence type="ECO:0000259" key="1">
    <source>
        <dbReference type="SMART" id="SM00642"/>
    </source>
</evidence>
<dbReference type="Pfam" id="PF00128">
    <property type="entry name" value="Alpha-amylase"/>
    <property type="match status" value="1"/>
</dbReference>
<gene>
    <name evidence="2" type="ORF">P9H32_14845</name>
</gene>
<dbReference type="Pfam" id="PF06202">
    <property type="entry name" value="GDE_C"/>
    <property type="match status" value="1"/>
</dbReference>